<dbReference type="Proteomes" id="UP000063789">
    <property type="component" value="Chromosome"/>
</dbReference>
<feature type="transmembrane region" description="Helical" evidence="2">
    <location>
        <begin position="362"/>
        <end position="382"/>
    </location>
</feature>
<feature type="region of interest" description="Disordered" evidence="1">
    <location>
        <begin position="1"/>
        <end position="24"/>
    </location>
</feature>
<dbReference type="GO" id="GO:0016020">
    <property type="term" value="C:membrane"/>
    <property type="evidence" value="ECO:0007669"/>
    <property type="project" value="InterPro"/>
</dbReference>
<proteinExistence type="predicted"/>
<gene>
    <name evidence="3" type="ORF">ACH46_05135</name>
</gene>
<reference evidence="4" key="1">
    <citation type="submission" date="2015-06" db="EMBL/GenBank/DDBJ databases">
        <title>Complete genome sequence and metabolic analysis of phthalate degradation pathway in Gordonia sp. QH-11.</title>
        <authorList>
            <person name="Jin D."/>
            <person name="Kong X."/>
            <person name="Bai Z."/>
        </authorList>
    </citation>
    <scope>NUCLEOTIDE SEQUENCE [LARGE SCALE GENOMIC DNA]</scope>
    <source>
        <strain evidence="4">QH-11</strain>
    </source>
</reference>
<evidence type="ECO:0000256" key="2">
    <source>
        <dbReference type="SAM" id="Phobius"/>
    </source>
</evidence>
<dbReference type="AlphaFoldDB" id="A0A0N9NKN3"/>
<feature type="transmembrane region" description="Helical" evidence="2">
    <location>
        <begin position="176"/>
        <end position="195"/>
    </location>
</feature>
<feature type="transmembrane region" description="Helical" evidence="2">
    <location>
        <begin position="33"/>
        <end position="51"/>
    </location>
</feature>
<name>A0A0N9NKN3_9ACTN</name>
<feature type="compositionally biased region" description="Low complexity" evidence="1">
    <location>
        <begin position="397"/>
        <end position="407"/>
    </location>
</feature>
<organism evidence="3 4">
    <name type="scientific">Gordonia phthalatica</name>
    <dbReference type="NCBI Taxonomy" id="1136941"/>
    <lineage>
        <taxon>Bacteria</taxon>
        <taxon>Bacillati</taxon>
        <taxon>Actinomycetota</taxon>
        <taxon>Actinomycetes</taxon>
        <taxon>Mycobacteriales</taxon>
        <taxon>Gordoniaceae</taxon>
        <taxon>Gordonia</taxon>
    </lineage>
</organism>
<keyword evidence="2" id="KW-0812">Transmembrane</keyword>
<dbReference type="PIRSF" id="PIRSF038991">
    <property type="entry name" value="Protein_AbrB"/>
    <property type="match status" value="1"/>
</dbReference>
<evidence type="ECO:0000313" key="3">
    <source>
        <dbReference type="EMBL" id="ALG86610.1"/>
    </source>
</evidence>
<dbReference type="NCBIfam" id="TIGR03082">
    <property type="entry name" value="Gneg_AbrB_dup"/>
    <property type="match status" value="2"/>
</dbReference>
<accession>A0A0N9NKN3</accession>
<dbReference type="Pfam" id="PF05145">
    <property type="entry name" value="AbrB"/>
    <property type="match status" value="1"/>
</dbReference>
<dbReference type="STRING" id="1136941.ACH46_05135"/>
<dbReference type="PANTHER" id="PTHR38457:SF1">
    <property type="entry name" value="REGULATOR ABRB-RELATED"/>
    <property type="match status" value="1"/>
</dbReference>
<keyword evidence="4" id="KW-1185">Reference proteome</keyword>
<feature type="transmembrane region" description="Helical" evidence="2">
    <location>
        <begin position="111"/>
        <end position="133"/>
    </location>
</feature>
<evidence type="ECO:0000313" key="4">
    <source>
        <dbReference type="Proteomes" id="UP000063789"/>
    </source>
</evidence>
<keyword evidence="2" id="KW-0472">Membrane</keyword>
<feature type="transmembrane region" description="Helical" evidence="2">
    <location>
        <begin position="215"/>
        <end position="234"/>
    </location>
</feature>
<feature type="transmembrane region" description="Helical" evidence="2">
    <location>
        <begin position="241"/>
        <end position="261"/>
    </location>
</feature>
<feature type="transmembrane region" description="Helical" evidence="2">
    <location>
        <begin position="87"/>
        <end position="105"/>
    </location>
</feature>
<reference evidence="3 4" key="2">
    <citation type="journal article" date="2017" name="Int. J. Syst. Evol. Microbiol.">
        <title>Gordonia phthalatica sp. nov., a di-n-butyl phthalate-degrading bacterium isolated from activated sludge.</title>
        <authorList>
            <person name="Jin D."/>
            <person name="Kong X."/>
            <person name="Jia M."/>
            <person name="Yu X."/>
            <person name="Wang X."/>
            <person name="Zhuang X."/>
            <person name="Deng Y."/>
            <person name="Bai Z."/>
        </authorList>
    </citation>
    <scope>NUCLEOTIDE SEQUENCE [LARGE SCALE GENOMIC DNA]</scope>
    <source>
        <strain evidence="3 4">QH-11</strain>
    </source>
</reference>
<evidence type="ECO:0000256" key="1">
    <source>
        <dbReference type="SAM" id="MobiDB-lite"/>
    </source>
</evidence>
<feature type="transmembrane region" description="Helical" evidence="2">
    <location>
        <begin position="267"/>
        <end position="285"/>
    </location>
</feature>
<feature type="region of interest" description="Disordered" evidence="1">
    <location>
        <begin position="389"/>
        <end position="413"/>
    </location>
</feature>
<dbReference type="GO" id="GO:0010468">
    <property type="term" value="P:regulation of gene expression"/>
    <property type="evidence" value="ECO:0007669"/>
    <property type="project" value="InterPro"/>
</dbReference>
<feature type="transmembrane region" description="Helical" evidence="2">
    <location>
        <begin position="297"/>
        <end position="319"/>
    </location>
</feature>
<dbReference type="PANTHER" id="PTHR38457">
    <property type="entry name" value="REGULATOR ABRB-RELATED"/>
    <property type="match status" value="1"/>
</dbReference>
<dbReference type="EMBL" id="CP011853">
    <property type="protein sequence ID" value="ALG86610.1"/>
    <property type="molecule type" value="Genomic_DNA"/>
</dbReference>
<dbReference type="InterPro" id="IPR007820">
    <property type="entry name" value="AbrB_fam"/>
</dbReference>
<dbReference type="KEGG" id="goq:ACH46_05135"/>
<keyword evidence="2" id="KW-1133">Transmembrane helix</keyword>
<protein>
    <submittedName>
        <fullName evidence="3">Membrane protein</fullName>
    </submittedName>
</protein>
<sequence length="413" mass="42686">MERVEAPDDDPLPAPAVPTAPARDSKWRRVPRPARYVVVIAAAWVLAELAARVGVPAPSLLAALVLGVTVRMIGVRGVAVPGDMSRWTQAFIGVMLGGYLNVEAIRAVGPALLPFVAVSVLTIALSLVLAWALSRWSPGIDRSTAVLGLMAGGSSAVVTMCDDFGARKDVVGFMQYSRVLIVSASAPFVMIALAGDTGSAGTVPESLLQLVGRGDQVAGLSTAIVLAAAGMWLGKRLGMPGGGLIGPMVVAAIIGGTQLSRGFAPQGVFKELLLVVVGLEVGLMFNRQIWRRLARALPAITASIVGMCVAVALLALGVAQMTGVALSDAYLATTPGGINAVVASASSSADSDMALIATVQSLRLIIMVLALPLVVAGIERLARRRARCGRHRRRAPIRSSSGSGRAASRTRRG</sequence>
<dbReference type="InterPro" id="IPR017516">
    <property type="entry name" value="AbrB_dup"/>
</dbReference>
<dbReference type="PATRIC" id="fig|1136941.3.peg.1052"/>